<evidence type="ECO:0008006" key="4">
    <source>
        <dbReference type="Google" id="ProtNLM"/>
    </source>
</evidence>
<protein>
    <recommendedName>
        <fullName evidence="4">Terminase small subunit protein</fullName>
    </recommendedName>
</protein>
<comment type="caution">
    <text evidence="2">The sequence shown here is derived from an EMBL/GenBank/DDBJ whole genome shotgun (WGS) entry which is preliminary data.</text>
</comment>
<evidence type="ECO:0000256" key="1">
    <source>
        <dbReference type="SAM" id="MobiDB-lite"/>
    </source>
</evidence>
<gene>
    <name evidence="2" type="ORF">CQ13_32495</name>
</gene>
<dbReference type="AlphaFoldDB" id="A0A0R3MRJ5"/>
<dbReference type="Proteomes" id="UP000052023">
    <property type="component" value="Unassembled WGS sequence"/>
</dbReference>
<accession>A0A0R3MRJ5</accession>
<organism evidence="2 3">
    <name type="scientific">Bradyrhizobium retamae</name>
    <dbReference type="NCBI Taxonomy" id="1300035"/>
    <lineage>
        <taxon>Bacteria</taxon>
        <taxon>Pseudomonadati</taxon>
        <taxon>Pseudomonadota</taxon>
        <taxon>Alphaproteobacteria</taxon>
        <taxon>Hyphomicrobiales</taxon>
        <taxon>Nitrobacteraceae</taxon>
        <taxon>Bradyrhizobium</taxon>
    </lineage>
</organism>
<dbReference type="Gene3D" id="1.10.10.60">
    <property type="entry name" value="Homeodomain-like"/>
    <property type="match status" value="1"/>
</dbReference>
<evidence type="ECO:0000313" key="3">
    <source>
        <dbReference type="Proteomes" id="UP000052023"/>
    </source>
</evidence>
<feature type="region of interest" description="Disordered" evidence="1">
    <location>
        <begin position="167"/>
        <end position="199"/>
    </location>
</feature>
<reference evidence="2 3" key="1">
    <citation type="submission" date="2014-03" db="EMBL/GenBank/DDBJ databases">
        <title>Bradyrhizobium valentinum sp. nov., isolated from effective nodules of Lupinus mariae-josephae, a lupine endemic of basic-lime soils in Eastern Spain.</title>
        <authorList>
            <person name="Duran D."/>
            <person name="Rey L."/>
            <person name="Navarro A."/>
            <person name="Busquets A."/>
            <person name="Imperial J."/>
            <person name="Ruiz-Argueso T."/>
        </authorList>
    </citation>
    <scope>NUCLEOTIDE SEQUENCE [LARGE SCALE GENOMIC DNA]</scope>
    <source>
        <strain evidence="2 3">Ro19</strain>
    </source>
</reference>
<name>A0A0R3MRJ5_9BRAD</name>
<dbReference type="Pfam" id="PF20901">
    <property type="entry name" value="Sf6_terminase"/>
    <property type="match status" value="1"/>
</dbReference>
<dbReference type="OrthoDB" id="7573036at2"/>
<dbReference type="EMBL" id="LLYA01000178">
    <property type="protein sequence ID" value="KRR20365.1"/>
    <property type="molecule type" value="Genomic_DNA"/>
</dbReference>
<proteinExistence type="predicted"/>
<evidence type="ECO:0000313" key="2">
    <source>
        <dbReference type="EMBL" id="KRR20365.1"/>
    </source>
</evidence>
<dbReference type="InterPro" id="IPR048683">
    <property type="entry name" value="Sf6_terminase"/>
</dbReference>
<keyword evidence="3" id="KW-1185">Reference proteome</keyword>
<sequence length="252" mass="28299">MNKPIEYSEEIAAEICERMIEGKGLLQICKDEDMPARGTVYRWLDSRDSFRDRYARAREAQMDYFAELIREIAFDESGDIVLEQVGDKTTAVANHAKVQRDRLKVDSLKWIASKLFGRQYGDRPAEVPQTPGKVSVRWQGAGEAGGINRIELVGVRPPISRIERVIVDPRDDNQTPEQAPERPEEPPRQIAYNPTPPPADLSPEAWSAIARVSELIEQIAPSDETPEHVFGLIEGFLRAHFVASLSNSVHGV</sequence>
<feature type="compositionally biased region" description="Basic and acidic residues" evidence="1">
    <location>
        <begin position="167"/>
        <end position="187"/>
    </location>
</feature>